<keyword evidence="5" id="KW-0804">Transcription</keyword>
<dbReference type="Pfam" id="PF01029">
    <property type="entry name" value="NusB"/>
    <property type="match status" value="1"/>
</dbReference>
<sequence length="309" mass="35802">MISRRNIRVKVMQLLYVIESSKESENIKNPVQQLENNFKKTSDLFVYIIYFLSEVAKYAEQDARIKANKHITTVEDLNVSTKIAGNTVLWQILELPAIQHAVKSLNPATFIDTELVRKLYLQIVNKPEYKTYIAEQSRDIRNEKSILLFMLNECILPNEDFETHVEDVFPNWQDDGEMIMQFVAEMIQKPAASHFPELLGEEKWKFAKELLLTAIDKKEVTLNIIKPKLNNWDMERIALLDMIIMRLGVCEFLFFETIPVKVTINEYIDIAKEYSTPQSGQFVNGILDAIHKDLANEGKIEKVAYKPGN</sequence>
<dbReference type="InterPro" id="IPR011605">
    <property type="entry name" value="NusB_fam"/>
</dbReference>
<dbReference type="EMBL" id="QKZV01000001">
    <property type="protein sequence ID" value="PZX65818.1"/>
    <property type="molecule type" value="Genomic_DNA"/>
</dbReference>
<evidence type="ECO:0000256" key="5">
    <source>
        <dbReference type="ARBA" id="ARBA00023163"/>
    </source>
</evidence>
<dbReference type="Gene3D" id="1.10.940.10">
    <property type="entry name" value="NusB-like"/>
    <property type="match status" value="1"/>
</dbReference>
<dbReference type="GO" id="GO:0031564">
    <property type="term" value="P:transcription antitermination"/>
    <property type="evidence" value="ECO:0007669"/>
    <property type="project" value="UniProtKB-KW"/>
</dbReference>
<proteinExistence type="inferred from homology"/>
<dbReference type="NCBIfam" id="TIGR01951">
    <property type="entry name" value="nusB"/>
    <property type="match status" value="1"/>
</dbReference>
<feature type="domain" description="NusB/RsmB/TIM44" evidence="6">
    <location>
        <begin position="196"/>
        <end position="292"/>
    </location>
</feature>
<dbReference type="GO" id="GO:0006353">
    <property type="term" value="P:DNA-templated transcription termination"/>
    <property type="evidence" value="ECO:0007669"/>
    <property type="project" value="InterPro"/>
</dbReference>
<dbReference type="OrthoDB" id="9787568at2"/>
<dbReference type="InterPro" id="IPR035926">
    <property type="entry name" value="NusB-like_sf"/>
</dbReference>
<evidence type="ECO:0000259" key="6">
    <source>
        <dbReference type="Pfam" id="PF01029"/>
    </source>
</evidence>
<keyword evidence="4" id="KW-0805">Transcription regulation</keyword>
<dbReference type="GO" id="GO:0005829">
    <property type="term" value="C:cytosol"/>
    <property type="evidence" value="ECO:0007669"/>
    <property type="project" value="TreeGrafter"/>
</dbReference>
<dbReference type="RefSeq" id="WP_111293273.1">
    <property type="nucleotide sequence ID" value="NZ_QKZV01000001.1"/>
</dbReference>
<dbReference type="SUPFAM" id="SSF48013">
    <property type="entry name" value="NusB-like"/>
    <property type="match status" value="1"/>
</dbReference>
<comment type="similarity">
    <text evidence="1">Belongs to the NusB family.</text>
</comment>
<dbReference type="InterPro" id="IPR006027">
    <property type="entry name" value="NusB_RsmB_TIM44"/>
</dbReference>
<evidence type="ECO:0000256" key="2">
    <source>
        <dbReference type="ARBA" id="ARBA00022814"/>
    </source>
</evidence>
<protein>
    <submittedName>
        <fullName evidence="7">NusB antitermination factor</fullName>
    </submittedName>
</protein>
<evidence type="ECO:0000313" key="8">
    <source>
        <dbReference type="Proteomes" id="UP000249720"/>
    </source>
</evidence>
<keyword evidence="8" id="KW-1185">Reference proteome</keyword>
<dbReference type="PANTHER" id="PTHR11078:SF3">
    <property type="entry name" value="ANTITERMINATION NUSB DOMAIN-CONTAINING PROTEIN"/>
    <property type="match status" value="1"/>
</dbReference>
<dbReference type="AlphaFoldDB" id="A0A2W7RYF5"/>
<comment type="caution">
    <text evidence="7">The sequence shown here is derived from an EMBL/GenBank/DDBJ whole genome shotgun (WGS) entry which is preliminary data.</text>
</comment>
<accession>A0A2W7RYF5</accession>
<reference evidence="7 8" key="1">
    <citation type="submission" date="2018-06" db="EMBL/GenBank/DDBJ databases">
        <title>Genomic Encyclopedia of Archaeal and Bacterial Type Strains, Phase II (KMG-II): from individual species to whole genera.</title>
        <authorList>
            <person name="Goeker M."/>
        </authorList>
    </citation>
    <scope>NUCLEOTIDE SEQUENCE [LARGE SCALE GENOMIC DNA]</scope>
    <source>
        <strain evidence="7 8">DSM 23241</strain>
    </source>
</reference>
<keyword evidence="3" id="KW-0694">RNA-binding</keyword>
<name>A0A2W7RYF5_9BACT</name>
<dbReference type="PANTHER" id="PTHR11078">
    <property type="entry name" value="N UTILIZATION SUBSTANCE PROTEIN B-RELATED"/>
    <property type="match status" value="1"/>
</dbReference>
<evidence type="ECO:0000256" key="1">
    <source>
        <dbReference type="ARBA" id="ARBA00005952"/>
    </source>
</evidence>
<organism evidence="7 8">
    <name type="scientific">Hydrotalea sandarakina</name>
    <dbReference type="NCBI Taxonomy" id="1004304"/>
    <lineage>
        <taxon>Bacteria</taxon>
        <taxon>Pseudomonadati</taxon>
        <taxon>Bacteroidota</taxon>
        <taxon>Chitinophagia</taxon>
        <taxon>Chitinophagales</taxon>
        <taxon>Chitinophagaceae</taxon>
        <taxon>Hydrotalea</taxon>
    </lineage>
</organism>
<keyword evidence="2" id="KW-0889">Transcription antitermination</keyword>
<dbReference type="GO" id="GO:0003723">
    <property type="term" value="F:RNA binding"/>
    <property type="evidence" value="ECO:0007669"/>
    <property type="project" value="UniProtKB-KW"/>
</dbReference>
<evidence type="ECO:0000256" key="4">
    <source>
        <dbReference type="ARBA" id="ARBA00023015"/>
    </source>
</evidence>
<evidence type="ECO:0000313" key="7">
    <source>
        <dbReference type="EMBL" id="PZX65818.1"/>
    </source>
</evidence>
<evidence type="ECO:0000256" key="3">
    <source>
        <dbReference type="ARBA" id="ARBA00022884"/>
    </source>
</evidence>
<gene>
    <name evidence="7" type="ORF">LX80_00311</name>
</gene>
<dbReference type="Proteomes" id="UP000249720">
    <property type="component" value="Unassembled WGS sequence"/>
</dbReference>